<gene>
    <name evidence="1" type="ORF">M440DRAFT_1397486</name>
</gene>
<dbReference type="Proteomes" id="UP000240760">
    <property type="component" value="Unassembled WGS sequence"/>
</dbReference>
<accession>A0A2T4CF59</accession>
<organism evidence="1 2">
    <name type="scientific">Trichoderma longibrachiatum ATCC 18648</name>
    <dbReference type="NCBI Taxonomy" id="983965"/>
    <lineage>
        <taxon>Eukaryota</taxon>
        <taxon>Fungi</taxon>
        <taxon>Dikarya</taxon>
        <taxon>Ascomycota</taxon>
        <taxon>Pezizomycotina</taxon>
        <taxon>Sordariomycetes</taxon>
        <taxon>Hypocreomycetidae</taxon>
        <taxon>Hypocreales</taxon>
        <taxon>Hypocreaceae</taxon>
        <taxon>Trichoderma</taxon>
    </lineage>
</organism>
<name>A0A2T4CF59_TRILO</name>
<evidence type="ECO:0000313" key="1">
    <source>
        <dbReference type="EMBL" id="PTB80170.1"/>
    </source>
</evidence>
<sequence>MTAMSRPWIVILGRVANEPTQATPSLFTTNGLHGTPVLATRHAMAVIGPSIRGRPPRCADMLLLFKAPLCLFFSY</sequence>
<dbReference type="EMBL" id="KZ679127">
    <property type="protein sequence ID" value="PTB80170.1"/>
    <property type="molecule type" value="Genomic_DNA"/>
</dbReference>
<dbReference type="AlphaFoldDB" id="A0A2T4CF59"/>
<reference evidence="1 2" key="1">
    <citation type="submission" date="2016-07" db="EMBL/GenBank/DDBJ databases">
        <title>Multiple horizontal gene transfer events from other fungi enriched the ability of initially mycotrophic Trichoderma (Ascomycota) to feed on dead plant biomass.</title>
        <authorList>
            <consortium name="DOE Joint Genome Institute"/>
            <person name="Aerts A."/>
            <person name="Atanasova L."/>
            <person name="Chenthamara K."/>
            <person name="Zhang J."/>
            <person name="Grujic M."/>
            <person name="Henrissat B."/>
            <person name="Kuo A."/>
            <person name="Salamov A."/>
            <person name="Lipzen A."/>
            <person name="Labutti K."/>
            <person name="Barry K."/>
            <person name="Miao Y."/>
            <person name="Rahimi M.J."/>
            <person name="Shen Q."/>
            <person name="Grigoriev I.V."/>
            <person name="Kubicek C.P."/>
            <person name="Druzhinina I.S."/>
        </authorList>
    </citation>
    <scope>NUCLEOTIDE SEQUENCE [LARGE SCALE GENOMIC DNA]</scope>
    <source>
        <strain evidence="1 2">ATCC 18648</strain>
    </source>
</reference>
<proteinExistence type="predicted"/>
<protein>
    <submittedName>
        <fullName evidence="1">Uncharacterized protein</fullName>
    </submittedName>
</protein>
<evidence type="ECO:0000313" key="2">
    <source>
        <dbReference type="Proteomes" id="UP000240760"/>
    </source>
</evidence>
<keyword evidence="2" id="KW-1185">Reference proteome</keyword>